<accession>A0AAV2PW21</accession>
<reference evidence="1 2" key="1">
    <citation type="submission" date="2024-05" db="EMBL/GenBank/DDBJ databases">
        <authorList>
            <person name="Wallberg A."/>
        </authorList>
    </citation>
    <scope>NUCLEOTIDE SEQUENCE [LARGE SCALE GENOMIC DNA]</scope>
</reference>
<keyword evidence="2" id="KW-1185">Reference proteome</keyword>
<name>A0AAV2PW21_MEGNR</name>
<evidence type="ECO:0000313" key="2">
    <source>
        <dbReference type="Proteomes" id="UP001497623"/>
    </source>
</evidence>
<sequence length="298" mass="34652">KFLSSCMWRLRQNSGNLECSMCRAIHRKVNPDQLLDNYVLLEYIKSQRETKDLAIAQEYQKAYNRSEGTPIASNIRKNLDLSIEHFDPLQQLDDDDEDVFHDGPQDVFENSNTDDNLSEWQANDSIAIFTPPRYNEENRELIDLTSDSDTLEDGPILSDHSNDLSNFINATHESLVEDHINYSIENTINLSDYEIDPSHQTLIEDHESSMEEGPSEQFVEPLLELLHQYKCVNNMGVDYMKVRLEAIMSHFGLEEEMQQIIHPIIQLIQEDKLVPMGDDIFIHHLREIVRLYLMDIDV</sequence>
<dbReference type="Proteomes" id="UP001497623">
    <property type="component" value="Unassembled WGS sequence"/>
</dbReference>
<dbReference type="EMBL" id="CAXKWB010001764">
    <property type="protein sequence ID" value="CAL4065411.1"/>
    <property type="molecule type" value="Genomic_DNA"/>
</dbReference>
<proteinExistence type="predicted"/>
<dbReference type="AlphaFoldDB" id="A0AAV2PW21"/>
<organism evidence="1 2">
    <name type="scientific">Meganyctiphanes norvegica</name>
    <name type="common">Northern krill</name>
    <name type="synonym">Thysanopoda norvegica</name>
    <dbReference type="NCBI Taxonomy" id="48144"/>
    <lineage>
        <taxon>Eukaryota</taxon>
        <taxon>Metazoa</taxon>
        <taxon>Ecdysozoa</taxon>
        <taxon>Arthropoda</taxon>
        <taxon>Crustacea</taxon>
        <taxon>Multicrustacea</taxon>
        <taxon>Malacostraca</taxon>
        <taxon>Eumalacostraca</taxon>
        <taxon>Eucarida</taxon>
        <taxon>Euphausiacea</taxon>
        <taxon>Euphausiidae</taxon>
        <taxon>Meganyctiphanes</taxon>
    </lineage>
</organism>
<comment type="caution">
    <text evidence="1">The sequence shown here is derived from an EMBL/GenBank/DDBJ whole genome shotgun (WGS) entry which is preliminary data.</text>
</comment>
<evidence type="ECO:0000313" key="1">
    <source>
        <dbReference type="EMBL" id="CAL4065411.1"/>
    </source>
</evidence>
<feature type="non-terminal residue" evidence="1">
    <location>
        <position position="1"/>
    </location>
</feature>
<protein>
    <submittedName>
        <fullName evidence="1">Uncharacterized protein</fullName>
    </submittedName>
</protein>
<gene>
    <name evidence="1" type="ORF">MNOR_LOCUS4739</name>
</gene>